<evidence type="ECO:0000256" key="2">
    <source>
        <dbReference type="ARBA" id="ARBA00022840"/>
    </source>
</evidence>
<organism evidence="8 9">
    <name type="scientific">Haliovirga abyssi</name>
    <dbReference type="NCBI Taxonomy" id="2996794"/>
    <lineage>
        <taxon>Bacteria</taxon>
        <taxon>Fusobacteriati</taxon>
        <taxon>Fusobacteriota</taxon>
        <taxon>Fusobacteriia</taxon>
        <taxon>Fusobacteriales</taxon>
        <taxon>Haliovirgaceae</taxon>
        <taxon>Haliovirga</taxon>
    </lineage>
</organism>
<dbReference type="GO" id="GO:0005524">
    <property type="term" value="F:ATP binding"/>
    <property type="evidence" value="ECO:0007669"/>
    <property type="project" value="UniProtKB-UniRule"/>
</dbReference>
<dbReference type="InterPro" id="IPR027417">
    <property type="entry name" value="P-loop_NTPase"/>
</dbReference>
<dbReference type="Gene3D" id="3.40.50.300">
    <property type="entry name" value="P-loop containing nucleotide triphosphate hydrolases"/>
    <property type="match status" value="1"/>
</dbReference>
<dbReference type="Pfam" id="PF22740">
    <property type="entry name" value="PapZ_C"/>
    <property type="match status" value="1"/>
</dbReference>
<feature type="domain" description="RapZ C-terminal" evidence="7">
    <location>
        <begin position="168"/>
        <end position="287"/>
    </location>
</feature>
<keyword evidence="5" id="KW-0175">Coiled coil</keyword>
<evidence type="ECO:0000313" key="9">
    <source>
        <dbReference type="Proteomes" id="UP001321582"/>
    </source>
</evidence>
<dbReference type="RefSeq" id="WP_307905091.1">
    <property type="nucleotide sequence ID" value="NZ_AP027059.1"/>
</dbReference>
<keyword evidence="3 4" id="KW-0342">GTP-binding</keyword>
<dbReference type="InterPro" id="IPR053930">
    <property type="entry name" value="RapZ-like_N"/>
</dbReference>
<dbReference type="HAMAP" id="MF_00636">
    <property type="entry name" value="RapZ_like"/>
    <property type="match status" value="1"/>
</dbReference>
<keyword evidence="1 4" id="KW-0547">Nucleotide-binding</keyword>
<dbReference type="Proteomes" id="UP001321582">
    <property type="component" value="Chromosome"/>
</dbReference>
<proteinExistence type="inferred from homology"/>
<keyword evidence="9" id="KW-1185">Reference proteome</keyword>
<dbReference type="PANTHER" id="PTHR30448:SF0">
    <property type="entry name" value="RNASE ADAPTER PROTEIN RAPZ"/>
    <property type="match status" value="1"/>
</dbReference>
<dbReference type="GO" id="GO:0005525">
    <property type="term" value="F:GTP binding"/>
    <property type="evidence" value="ECO:0007669"/>
    <property type="project" value="UniProtKB-UniRule"/>
</dbReference>
<sequence length="289" mass="34157">MKKNDLEFLIITGMSGAGKTQAMNFFEDRGYFCIDNLPATLLSNFISLYFKSKGKIKKLAFVIDIRSWGFFEDFFEEIKNLRNNNINYKILFLDAKNEILLNRFNLTRRKHPLDVYNTLLKNIEEERRRLEDLRNMASIIIDTTNLTIKNLSEKLENEFKGEFTKKLSITFISFGFKYGIPIDLDMMYDVRFLPNPFYVESLKKKTGNDLEVQEYVMKAEESKEFFYKLQDMISFLIPHFEKERKSHLNIGIGCTGGKHRSVTFVNKLYDYFSGFGKYQIRISHRDINK</sequence>
<dbReference type="NCBIfam" id="NF003828">
    <property type="entry name" value="PRK05416.1"/>
    <property type="match status" value="1"/>
</dbReference>
<feature type="domain" description="RapZ-like N-terminal" evidence="6">
    <location>
        <begin position="7"/>
        <end position="162"/>
    </location>
</feature>
<feature type="binding site" evidence="4">
    <location>
        <begin position="13"/>
        <end position="20"/>
    </location>
    <ligand>
        <name>ATP</name>
        <dbReference type="ChEBI" id="CHEBI:30616"/>
    </ligand>
</feature>
<evidence type="ECO:0000259" key="6">
    <source>
        <dbReference type="Pfam" id="PF03668"/>
    </source>
</evidence>
<evidence type="ECO:0000256" key="4">
    <source>
        <dbReference type="HAMAP-Rule" id="MF_00636"/>
    </source>
</evidence>
<evidence type="ECO:0000259" key="7">
    <source>
        <dbReference type="Pfam" id="PF22740"/>
    </source>
</evidence>
<dbReference type="EMBL" id="AP027059">
    <property type="protein sequence ID" value="BDU50156.1"/>
    <property type="molecule type" value="Genomic_DNA"/>
</dbReference>
<dbReference type="Pfam" id="PF03668">
    <property type="entry name" value="RapZ-like_N"/>
    <property type="match status" value="1"/>
</dbReference>
<evidence type="ECO:0000256" key="1">
    <source>
        <dbReference type="ARBA" id="ARBA00022741"/>
    </source>
</evidence>
<dbReference type="KEGG" id="haby:HLVA_07250"/>
<keyword evidence="2 4" id="KW-0067">ATP-binding</keyword>
<accession>A0AAU9D2D5</accession>
<dbReference type="AlphaFoldDB" id="A0AAU9D2D5"/>
<dbReference type="InterPro" id="IPR005337">
    <property type="entry name" value="RapZ-like"/>
</dbReference>
<protein>
    <submittedName>
        <fullName evidence="8">Nucleotide-binding protein</fullName>
    </submittedName>
</protein>
<gene>
    <name evidence="8" type="ORF">HLVA_07250</name>
</gene>
<feature type="binding site" evidence="4">
    <location>
        <begin position="64"/>
        <end position="67"/>
    </location>
    <ligand>
        <name>GTP</name>
        <dbReference type="ChEBI" id="CHEBI:37565"/>
    </ligand>
</feature>
<feature type="coiled-coil region" evidence="5">
    <location>
        <begin position="113"/>
        <end position="140"/>
    </location>
</feature>
<dbReference type="InterPro" id="IPR053931">
    <property type="entry name" value="RapZ_C"/>
</dbReference>
<dbReference type="PANTHER" id="PTHR30448">
    <property type="entry name" value="RNASE ADAPTER PROTEIN RAPZ"/>
    <property type="match status" value="1"/>
</dbReference>
<dbReference type="PIRSF" id="PIRSF005052">
    <property type="entry name" value="P-loopkin"/>
    <property type="match status" value="1"/>
</dbReference>
<evidence type="ECO:0000256" key="5">
    <source>
        <dbReference type="SAM" id="Coils"/>
    </source>
</evidence>
<evidence type="ECO:0000313" key="8">
    <source>
        <dbReference type="EMBL" id="BDU50156.1"/>
    </source>
</evidence>
<evidence type="ECO:0000256" key="3">
    <source>
        <dbReference type="ARBA" id="ARBA00023134"/>
    </source>
</evidence>
<reference evidence="8 9" key="1">
    <citation type="submission" date="2022-11" db="EMBL/GenBank/DDBJ databases">
        <title>Haliovirga abyssi gen. nov., sp. nov., a mesophilic fermentative bacterium isolated from the Iheya North hydrothermal field and the proposal of Haliovirgaceae fam. nov.</title>
        <authorList>
            <person name="Miyazaki U."/>
            <person name="Tame A."/>
            <person name="Miyazaki J."/>
            <person name="Takai K."/>
            <person name="Sawayama S."/>
            <person name="Kitajima M."/>
            <person name="Okamoto A."/>
            <person name="Nakagawa S."/>
        </authorList>
    </citation>
    <scope>NUCLEOTIDE SEQUENCE [LARGE SCALE GENOMIC DNA]</scope>
    <source>
        <strain evidence="8 9">IC12</strain>
    </source>
</reference>
<dbReference type="SUPFAM" id="SSF52540">
    <property type="entry name" value="P-loop containing nucleoside triphosphate hydrolases"/>
    <property type="match status" value="1"/>
</dbReference>
<name>A0AAU9D2D5_9FUSO</name>